<comment type="caution">
    <text evidence="3">The sequence shown here is derived from an EMBL/GenBank/DDBJ whole genome shotgun (WGS) entry which is preliminary data.</text>
</comment>
<dbReference type="EMBL" id="JAFNEN010001512">
    <property type="protein sequence ID" value="KAG8173734.1"/>
    <property type="molecule type" value="Genomic_DNA"/>
</dbReference>
<reference evidence="3 4" key="1">
    <citation type="journal article" date="2022" name="Nat. Ecol. Evol.">
        <title>A masculinizing supergene underlies an exaggerated male reproductive morph in a spider.</title>
        <authorList>
            <person name="Hendrickx F."/>
            <person name="De Corte Z."/>
            <person name="Sonet G."/>
            <person name="Van Belleghem S.M."/>
            <person name="Kostlbacher S."/>
            <person name="Vangestel C."/>
        </authorList>
    </citation>
    <scope>NUCLEOTIDE SEQUENCE [LARGE SCALE GENOMIC DNA]</scope>
    <source>
        <strain evidence="3">W744_W776</strain>
    </source>
</reference>
<keyword evidence="4" id="KW-1185">Reference proteome</keyword>
<protein>
    <submittedName>
        <fullName evidence="3">Uncharacterized protein</fullName>
    </submittedName>
</protein>
<evidence type="ECO:0000313" key="3">
    <source>
        <dbReference type="EMBL" id="KAG8173734.1"/>
    </source>
</evidence>
<evidence type="ECO:0000256" key="2">
    <source>
        <dbReference type="SAM" id="MobiDB-lite"/>
    </source>
</evidence>
<proteinExistence type="inferred from homology"/>
<gene>
    <name evidence="3" type="ORF">JTE90_009169</name>
</gene>
<feature type="region of interest" description="Disordered" evidence="2">
    <location>
        <begin position="229"/>
        <end position="264"/>
    </location>
</feature>
<comment type="similarity">
    <text evidence="1">Belongs to the PC-esterase family.</text>
</comment>
<dbReference type="PANTHER" id="PTHR14469">
    <property type="entry name" value="SARCOMA ANTIGEN NY-SAR-23"/>
    <property type="match status" value="1"/>
</dbReference>
<dbReference type="PANTHER" id="PTHR14469:SF0">
    <property type="entry name" value="FAMILY WITH SEQUENCE SIMILARITY 113"/>
    <property type="match status" value="1"/>
</dbReference>
<evidence type="ECO:0000313" key="4">
    <source>
        <dbReference type="Proteomes" id="UP000827092"/>
    </source>
</evidence>
<accession>A0AAV6TPA6</accession>
<name>A0AAV6TPA6_9ARAC</name>
<dbReference type="AlphaFoldDB" id="A0AAV6TPA6"/>
<dbReference type="InterPro" id="IPR036514">
    <property type="entry name" value="SGNH_hydro_sf"/>
</dbReference>
<dbReference type="Gene3D" id="3.40.50.1110">
    <property type="entry name" value="SGNH hydrolase"/>
    <property type="match status" value="1"/>
</dbReference>
<evidence type="ECO:0000256" key="1">
    <source>
        <dbReference type="ARBA" id="ARBA00037957"/>
    </source>
</evidence>
<organism evidence="3 4">
    <name type="scientific">Oedothorax gibbosus</name>
    <dbReference type="NCBI Taxonomy" id="931172"/>
    <lineage>
        <taxon>Eukaryota</taxon>
        <taxon>Metazoa</taxon>
        <taxon>Ecdysozoa</taxon>
        <taxon>Arthropoda</taxon>
        <taxon>Chelicerata</taxon>
        <taxon>Arachnida</taxon>
        <taxon>Araneae</taxon>
        <taxon>Araneomorphae</taxon>
        <taxon>Entelegynae</taxon>
        <taxon>Araneoidea</taxon>
        <taxon>Linyphiidae</taxon>
        <taxon>Erigoninae</taxon>
        <taxon>Oedothorax</taxon>
    </lineage>
</organism>
<dbReference type="SUPFAM" id="SSF52266">
    <property type="entry name" value="SGNH hydrolase"/>
    <property type="match status" value="1"/>
</dbReference>
<sequence>MRAVYKDFLCLMTDDRIIPDVNLRAKLEYSVFGDKLLSRGHKNNARVFREERRSTQWGVDAFFFFITQVYNDYIEEVLKRIKRGVRPDILIVNSFLWDVTRWGADGVNVYKKNLTKLMNRLRSRLPNTLVIWMTTPPISKNIKGGFLLPDLEFLKYSLRFHVLEGNNFASEVVIEHGFDVVDAHYYLQHQIHRRADDGVHWKPDAVRFILNLLLSHISVAFNVPLPPHGPPQFSADEAQESGDEAAAASTRAGDEAVASTSGTQ</sequence>
<dbReference type="Proteomes" id="UP000827092">
    <property type="component" value="Unassembled WGS sequence"/>
</dbReference>